<organism evidence="1">
    <name type="scientific">Streptomyces sp. NBC_01393</name>
    <dbReference type="NCBI Taxonomy" id="2903851"/>
    <lineage>
        <taxon>Bacteria</taxon>
        <taxon>Bacillati</taxon>
        <taxon>Actinomycetota</taxon>
        <taxon>Actinomycetes</taxon>
        <taxon>Kitasatosporales</taxon>
        <taxon>Streptomycetaceae</taxon>
        <taxon>Streptomyces</taxon>
    </lineage>
</organism>
<evidence type="ECO:0000313" key="1">
    <source>
        <dbReference type="EMBL" id="WTZ06571.1"/>
    </source>
</evidence>
<proteinExistence type="predicted"/>
<gene>
    <name evidence="1" type="ORF">OG699_00110</name>
    <name evidence="2" type="ORF">OG699_45150</name>
</gene>
<sequence length="75" mass="8354">MEDITAHASDTFVIPNGEIFAYGGETIQIKKHVLQSGHDILRGAILQDQNTGHRFFVTEADLARYKSLDPVVELD</sequence>
<name>A0AAU3HLY4_9ACTN</name>
<dbReference type="EMBL" id="CP109546">
    <property type="protein sequence ID" value="WTZ14515.1"/>
    <property type="molecule type" value="Genomic_DNA"/>
</dbReference>
<protein>
    <submittedName>
        <fullName evidence="1">Uncharacterized protein</fullName>
    </submittedName>
</protein>
<reference evidence="1" key="1">
    <citation type="submission" date="2022-10" db="EMBL/GenBank/DDBJ databases">
        <title>The complete genomes of actinobacterial strains from the NBC collection.</title>
        <authorList>
            <person name="Joergensen T.S."/>
            <person name="Alvarez Arevalo M."/>
            <person name="Sterndorff E.B."/>
            <person name="Faurdal D."/>
            <person name="Vuksanovic O."/>
            <person name="Mourched A.-S."/>
            <person name="Charusanti P."/>
            <person name="Shaw S."/>
            <person name="Blin K."/>
            <person name="Weber T."/>
        </authorList>
    </citation>
    <scope>NUCLEOTIDE SEQUENCE</scope>
    <source>
        <strain evidence="1">NBC_01393</strain>
    </source>
</reference>
<dbReference type="EMBL" id="CP109546">
    <property type="protein sequence ID" value="WTZ06571.1"/>
    <property type="molecule type" value="Genomic_DNA"/>
</dbReference>
<dbReference type="AlphaFoldDB" id="A0AAU3HLY4"/>
<accession>A0AAU3HLY4</accession>
<evidence type="ECO:0000313" key="2">
    <source>
        <dbReference type="EMBL" id="WTZ14515.1"/>
    </source>
</evidence>